<name>A0A432CMP4_9FLAO</name>
<dbReference type="Gene3D" id="2.40.170.20">
    <property type="entry name" value="TonB-dependent receptor, beta-barrel domain"/>
    <property type="match status" value="1"/>
</dbReference>
<comment type="caution">
    <text evidence="10">The sequence shown here is derived from an EMBL/GenBank/DDBJ whole genome shotgun (WGS) entry which is preliminary data.</text>
</comment>
<keyword evidence="4 8" id="KW-0812">Transmembrane</keyword>
<dbReference type="Pfam" id="PF07715">
    <property type="entry name" value="Plug"/>
    <property type="match status" value="1"/>
</dbReference>
<keyword evidence="7 8" id="KW-0998">Cell outer membrane</keyword>
<evidence type="ECO:0000256" key="6">
    <source>
        <dbReference type="ARBA" id="ARBA00023136"/>
    </source>
</evidence>
<keyword evidence="2 8" id="KW-0813">Transport</keyword>
<dbReference type="Proteomes" id="UP000280825">
    <property type="component" value="Unassembled WGS sequence"/>
</dbReference>
<dbReference type="InterPro" id="IPR012910">
    <property type="entry name" value="Plug_dom"/>
</dbReference>
<sequence length="1139" mass="124463">MSLTNVSLDDALFKLEKSIHVKFSYNSRMTQLKQKVDIEATNELLSSVLSRILKPLSIKYDEINNLIVLQRESISMINTATESLDQTEIKAIAAIIIKGKVVDEKGLTIPGANVHVKGSTISVQTDIDGSFVIEVPSVRSVLVISFIGMETKEVNLGSGFLTVVLKEEGQSLNEVVVTAFGIRRKKNTLPYAAQQISGDDVNKTQVGNVASGLSGKISGLQITQGNSVGGSVNVVVRGNKSLTGNNQALFVVDGVPVDNSNTNSASQRSGAGGYDYGNAAADINPNDILSINVLKGAAASALYGSRAANGVIMITTKKPKNGLGISVNSGVTVGNIDKTTFVKYQQEYGAGRSIPQDKDGFLFFDANADGIKDLVVPTFAPRSWGPRYDPNLLVYDWEAFDQASPNYQKPKPWIAPKNGPDSFYQTAISTNHNVMIDGLVADKGSFKIGYSRNDERGVLPNASVLKNIVNLSASYNITNKLVVSGLVNYSQVDGKGRYGTGYDSGRNVNSNFRHFNQTNVDVLELKDAYFRNRKNITWNWADPTKLTNLTPGFSDNPYWVVYENYQNDTRNRVIGNATITYKVTDWLDLLGRVSVDTYSEMQQERRAVGSAGISSYSRFDRNFNETNYDLLATINKKLNDDFSLNALAGLNIRRNTISSIFSQTAGGLVVPKLYAVSNSKGTVPAAIESYQPKAVDGVFGGVTINYKELLLLDATLRRDKSSTLPEEANAYNYYAVSGSYIFYNHLQNLPWLSSGKLRLNYATVGNDAAWGSLRDVYDKPNPFDSTLLFSLPNTKNNSALKPENTISKEIGLEMSFFNNRIGFDASYYHTNTVDQIIPVAVSTAIGYSSKFINAGDIENKGIEVSIFATPVKGADFSWNVNLNFTRNRNKVLSLYNDSKNLQLGTFQGGVSLNASLGKPYGELQSVTYEMLNGERLIKDNGLYQFTTTTSNVIGNVNPDWIGGLSNSFRYKNFNLSFLIDVKKGGQLFSLDMYYGTMSGILPETVGLNDLGNPKRDAVANGGGIILAGVTANGEPNTKRVTIVSGTSGYLPQSNFVYDASFVKLREVAISYSLPKKIMSRIKSINEIEFSLTGRNLWLIHKNVPYADPEENLSSGNIQGYQSGSYPTVRAIGLNVKVKL</sequence>
<feature type="domain" description="TonB-dependent receptor plug" evidence="9">
    <location>
        <begin position="186"/>
        <end position="311"/>
    </location>
</feature>
<proteinExistence type="inferred from homology"/>
<evidence type="ECO:0000313" key="10">
    <source>
        <dbReference type="EMBL" id="RTZ04937.1"/>
    </source>
</evidence>
<dbReference type="PANTHER" id="PTHR30069:SF29">
    <property type="entry name" value="HEMOGLOBIN AND HEMOGLOBIN-HAPTOGLOBIN-BINDING PROTEIN 1-RELATED"/>
    <property type="match status" value="1"/>
</dbReference>
<keyword evidence="6 8" id="KW-0472">Membrane</keyword>
<comment type="subcellular location">
    <subcellularLocation>
        <location evidence="1 8">Cell outer membrane</location>
        <topology evidence="1 8">Multi-pass membrane protein</topology>
    </subcellularLocation>
</comment>
<keyword evidence="3 8" id="KW-1134">Transmembrane beta strand</keyword>
<dbReference type="InterPro" id="IPR037066">
    <property type="entry name" value="Plug_dom_sf"/>
</dbReference>
<evidence type="ECO:0000256" key="4">
    <source>
        <dbReference type="ARBA" id="ARBA00022692"/>
    </source>
</evidence>
<dbReference type="GO" id="GO:0015344">
    <property type="term" value="F:siderophore uptake transmembrane transporter activity"/>
    <property type="evidence" value="ECO:0007669"/>
    <property type="project" value="TreeGrafter"/>
</dbReference>
<dbReference type="PROSITE" id="PS52016">
    <property type="entry name" value="TONB_DEPENDENT_REC_3"/>
    <property type="match status" value="1"/>
</dbReference>
<dbReference type="InterPro" id="IPR023997">
    <property type="entry name" value="TonB-dep_OMP_SusC/RagA_CS"/>
</dbReference>
<evidence type="ECO:0000256" key="1">
    <source>
        <dbReference type="ARBA" id="ARBA00004571"/>
    </source>
</evidence>
<dbReference type="GO" id="GO:0044718">
    <property type="term" value="P:siderophore transmembrane transport"/>
    <property type="evidence" value="ECO:0007669"/>
    <property type="project" value="TreeGrafter"/>
</dbReference>
<dbReference type="InterPro" id="IPR023996">
    <property type="entry name" value="TonB-dep_OMP_SusC/RagA"/>
</dbReference>
<gene>
    <name evidence="10" type="ORF">EKL98_07720</name>
</gene>
<dbReference type="InterPro" id="IPR036942">
    <property type="entry name" value="Beta-barrel_TonB_sf"/>
</dbReference>
<dbReference type="InterPro" id="IPR039426">
    <property type="entry name" value="TonB-dep_rcpt-like"/>
</dbReference>
<dbReference type="NCBIfam" id="TIGR04057">
    <property type="entry name" value="SusC_RagA_signa"/>
    <property type="match status" value="1"/>
</dbReference>
<evidence type="ECO:0000313" key="11">
    <source>
        <dbReference type="Proteomes" id="UP000280825"/>
    </source>
</evidence>
<organism evidence="10 11">
    <name type="scientific">Flavobacterium bomense</name>
    <dbReference type="NCBI Taxonomy" id="2497483"/>
    <lineage>
        <taxon>Bacteria</taxon>
        <taxon>Pseudomonadati</taxon>
        <taxon>Bacteroidota</taxon>
        <taxon>Flavobacteriia</taxon>
        <taxon>Flavobacteriales</taxon>
        <taxon>Flavobacteriaceae</taxon>
        <taxon>Flavobacterium</taxon>
    </lineage>
</organism>
<dbReference type="EMBL" id="RYDJ01000007">
    <property type="protein sequence ID" value="RTZ04937.1"/>
    <property type="molecule type" value="Genomic_DNA"/>
</dbReference>
<dbReference type="NCBIfam" id="TIGR04056">
    <property type="entry name" value="OMP_RagA_SusC"/>
    <property type="match status" value="1"/>
</dbReference>
<evidence type="ECO:0000256" key="3">
    <source>
        <dbReference type="ARBA" id="ARBA00022452"/>
    </source>
</evidence>
<evidence type="ECO:0000256" key="7">
    <source>
        <dbReference type="ARBA" id="ARBA00023237"/>
    </source>
</evidence>
<dbReference type="Gene3D" id="2.170.130.10">
    <property type="entry name" value="TonB-dependent receptor, plug domain"/>
    <property type="match status" value="1"/>
</dbReference>
<keyword evidence="5" id="KW-0732">Signal</keyword>
<dbReference type="Pfam" id="PF13715">
    <property type="entry name" value="CarbopepD_reg_2"/>
    <property type="match status" value="1"/>
</dbReference>
<dbReference type="PANTHER" id="PTHR30069">
    <property type="entry name" value="TONB-DEPENDENT OUTER MEMBRANE RECEPTOR"/>
    <property type="match status" value="1"/>
</dbReference>
<reference evidence="10 11" key="1">
    <citation type="submission" date="2018-12" db="EMBL/GenBank/DDBJ databases">
        <title>Flavobacterium sp. nov., isolated from glacier ice.</title>
        <authorList>
            <person name="Liu Q."/>
            <person name="Xin Y.-H."/>
        </authorList>
    </citation>
    <scope>NUCLEOTIDE SEQUENCE [LARGE SCALE GENOMIC DNA]</scope>
    <source>
        <strain evidence="10 11">RB1N8</strain>
    </source>
</reference>
<accession>A0A432CMP4</accession>
<dbReference type="InterPro" id="IPR008969">
    <property type="entry name" value="CarboxyPept-like_regulatory"/>
</dbReference>
<dbReference type="AlphaFoldDB" id="A0A432CMP4"/>
<dbReference type="GO" id="GO:0009279">
    <property type="term" value="C:cell outer membrane"/>
    <property type="evidence" value="ECO:0007669"/>
    <property type="project" value="UniProtKB-SubCell"/>
</dbReference>
<evidence type="ECO:0000259" key="9">
    <source>
        <dbReference type="Pfam" id="PF07715"/>
    </source>
</evidence>
<dbReference type="SUPFAM" id="SSF49464">
    <property type="entry name" value="Carboxypeptidase regulatory domain-like"/>
    <property type="match status" value="1"/>
</dbReference>
<comment type="similarity">
    <text evidence="8">Belongs to the TonB-dependent receptor family.</text>
</comment>
<dbReference type="SUPFAM" id="SSF56935">
    <property type="entry name" value="Porins"/>
    <property type="match status" value="1"/>
</dbReference>
<protein>
    <submittedName>
        <fullName evidence="10">SusC/RagA family TonB-linked outer membrane protein</fullName>
    </submittedName>
</protein>
<dbReference type="Gene3D" id="2.60.40.1120">
    <property type="entry name" value="Carboxypeptidase-like, regulatory domain"/>
    <property type="match status" value="1"/>
</dbReference>
<evidence type="ECO:0000256" key="8">
    <source>
        <dbReference type="PROSITE-ProRule" id="PRU01360"/>
    </source>
</evidence>
<keyword evidence="11" id="KW-1185">Reference proteome</keyword>
<evidence type="ECO:0000256" key="2">
    <source>
        <dbReference type="ARBA" id="ARBA00022448"/>
    </source>
</evidence>
<evidence type="ECO:0000256" key="5">
    <source>
        <dbReference type="ARBA" id="ARBA00022729"/>
    </source>
</evidence>